<gene>
    <name evidence="2" type="ORF">GCM10010531_39280</name>
</gene>
<dbReference type="Proteomes" id="UP001499924">
    <property type="component" value="Unassembled WGS sequence"/>
</dbReference>
<evidence type="ECO:0000256" key="1">
    <source>
        <dbReference type="SAM" id="MobiDB-lite"/>
    </source>
</evidence>
<accession>A0ABP6PKF5</accession>
<reference evidence="3" key="1">
    <citation type="journal article" date="2019" name="Int. J. Syst. Evol. Microbiol.">
        <title>The Global Catalogue of Microorganisms (GCM) 10K type strain sequencing project: providing services to taxonomists for standard genome sequencing and annotation.</title>
        <authorList>
            <consortium name="The Broad Institute Genomics Platform"/>
            <consortium name="The Broad Institute Genome Sequencing Center for Infectious Disease"/>
            <person name="Wu L."/>
            <person name="Ma J."/>
        </authorList>
    </citation>
    <scope>NUCLEOTIDE SEQUENCE [LARGE SCALE GENOMIC DNA]</scope>
    <source>
        <strain evidence="3">JCM 15614</strain>
    </source>
</reference>
<dbReference type="EMBL" id="BAAAVV010000013">
    <property type="protein sequence ID" value="GAA3181195.1"/>
    <property type="molecule type" value="Genomic_DNA"/>
</dbReference>
<feature type="region of interest" description="Disordered" evidence="1">
    <location>
        <begin position="23"/>
        <end position="57"/>
    </location>
</feature>
<sequence length="69" mass="7600">MVPPVSVLCPPWWAEHKHPHKWSVGAPGGVAVPRTPRDESGARELSNPGPVSPGVTGRVAELRWQRFRQ</sequence>
<comment type="caution">
    <text evidence="2">The sequence shown here is derived from an EMBL/GenBank/DDBJ whole genome shotgun (WGS) entry which is preliminary data.</text>
</comment>
<evidence type="ECO:0000313" key="3">
    <source>
        <dbReference type="Proteomes" id="UP001499924"/>
    </source>
</evidence>
<organism evidence="2 3">
    <name type="scientific">Blastococcus jejuensis</name>
    <dbReference type="NCBI Taxonomy" id="351224"/>
    <lineage>
        <taxon>Bacteria</taxon>
        <taxon>Bacillati</taxon>
        <taxon>Actinomycetota</taxon>
        <taxon>Actinomycetes</taxon>
        <taxon>Geodermatophilales</taxon>
        <taxon>Geodermatophilaceae</taxon>
        <taxon>Blastococcus</taxon>
    </lineage>
</organism>
<keyword evidence="3" id="KW-1185">Reference proteome</keyword>
<proteinExistence type="predicted"/>
<evidence type="ECO:0000313" key="2">
    <source>
        <dbReference type="EMBL" id="GAA3181195.1"/>
    </source>
</evidence>
<name>A0ABP6PKF5_9ACTN</name>
<protein>
    <submittedName>
        <fullName evidence="2">Uncharacterized protein</fullName>
    </submittedName>
</protein>